<dbReference type="PANTHER" id="PTHR23518">
    <property type="entry name" value="C-METHYLTRANSFERASE"/>
    <property type="match status" value="1"/>
</dbReference>
<name>A0A6I3LAA8_9NOCA</name>
<feature type="transmembrane region" description="Helical" evidence="6">
    <location>
        <begin position="284"/>
        <end position="305"/>
    </location>
</feature>
<feature type="transmembrane region" description="Helical" evidence="6">
    <location>
        <begin position="208"/>
        <end position="227"/>
    </location>
</feature>
<evidence type="ECO:0000313" key="8">
    <source>
        <dbReference type="EMBL" id="MTE16779.1"/>
    </source>
</evidence>
<dbReference type="SUPFAM" id="SSF103473">
    <property type="entry name" value="MFS general substrate transporter"/>
    <property type="match status" value="1"/>
</dbReference>
<dbReference type="GO" id="GO:0005886">
    <property type="term" value="C:plasma membrane"/>
    <property type="evidence" value="ECO:0007669"/>
    <property type="project" value="UniProtKB-SubCell"/>
</dbReference>
<feature type="transmembrane region" description="Helical" evidence="6">
    <location>
        <begin position="410"/>
        <end position="428"/>
    </location>
</feature>
<dbReference type="Gene3D" id="1.20.1250.20">
    <property type="entry name" value="MFS general substrate transporter like domains"/>
    <property type="match status" value="2"/>
</dbReference>
<feature type="transmembrane region" description="Helical" evidence="6">
    <location>
        <begin position="257"/>
        <end position="278"/>
    </location>
</feature>
<feature type="transmembrane region" description="Helical" evidence="6">
    <location>
        <begin position="184"/>
        <end position="202"/>
    </location>
</feature>
<evidence type="ECO:0000256" key="1">
    <source>
        <dbReference type="ARBA" id="ARBA00004651"/>
    </source>
</evidence>
<evidence type="ECO:0000256" key="2">
    <source>
        <dbReference type="ARBA" id="ARBA00022692"/>
    </source>
</evidence>
<evidence type="ECO:0000256" key="3">
    <source>
        <dbReference type="ARBA" id="ARBA00022989"/>
    </source>
</evidence>
<keyword evidence="3 6" id="KW-1133">Transmembrane helix</keyword>
<dbReference type="AlphaFoldDB" id="A0A6I3LAA8"/>
<feature type="transmembrane region" description="Helical" evidence="6">
    <location>
        <begin position="342"/>
        <end position="366"/>
    </location>
</feature>
<dbReference type="InterPro" id="IPR020846">
    <property type="entry name" value="MFS_dom"/>
</dbReference>
<feature type="transmembrane region" description="Helical" evidence="6">
    <location>
        <begin position="41"/>
        <end position="58"/>
    </location>
</feature>
<protein>
    <submittedName>
        <fullName evidence="8">MFS transporter</fullName>
    </submittedName>
</protein>
<feature type="transmembrane region" description="Helical" evidence="6">
    <location>
        <begin position="387"/>
        <end position="404"/>
    </location>
</feature>
<dbReference type="PROSITE" id="PS50850">
    <property type="entry name" value="MFS"/>
    <property type="match status" value="1"/>
</dbReference>
<evidence type="ECO:0000256" key="6">
    <source>
        <dbReference type="SAM" id="Phobius"/>
    </source>
</evidence>
<keyword evidence="9" id="KW-1185">Reference proteome</keyword>
<dbReference type="Pfam" id="PF07690">
    <property type="entry name" value="MFS_1"/>
    <property type="match status" value="1"/>
</dbReference>
<feature type="domain" description="Major facilitator superfamily (MFS) profile" evidence="7">
    <location>
        <begin position="48"/>
        <end position="437"/>
    </location>
</feature>
<gene>
    <name evidence="8" type="ORF">GLP40_29005</name>
</gene>
<organism evidence="8 9">
    <name type="scientific">Nocardia aurantiaca</name>
    <dbReference type="NCBI Taxonomy" id="2675850"/>
    <lineage>
        <taxon>Bacteria</taxon>
        <taxon>Bacillati</taxon>
        <taxon>Actinomycetota</taxon>
        <taxon>Actinomycetes</taxon>
        <taxon>Mycobacteriales</taxon>
        <taxon>Nocardiaceae</taxon>
        <taxon>Nocardia</taxon>
    </lineage>
</organism>
<feature type="region of interest" description="Disordered" evidence="5">
    <location>
        <begin position="1"/>
        <end position="35"/>
    </location>
</feature>
<evidence type="ECO:0000259" key="7">
    <source>
        <dbReference type="PROSITE" id="PS50850"/>
    </source>
</evidence>
<dbReference type="PANTHER" id="PTHR23518:SF2">
    <property type="entry name" value="MAJOR FACILITATOR SUPERFAMILY TRANSPORTER"/>
    <property type="match status" value="1"/>
</dbReference>
<keyword evidence="4 6" id="KW-0472">Membrane</keyword>
<proteinExistence type="predicted"/>
<dbReference type="EMBL" id="WMBB01000016">
    <property type="protein sequence ID" value="MTE16779.1"/>
    <property type="molecule type" value="Genomic_DNA"/>
</dbReference>
<evidence type="ECO:0000256" key="4">
    <source>
        <dbReference type="ARBA" id="ARBA00023136"/>
    </source>
</evidence>
<comment type="subcellular location">
    <subcellularLocation>
        <location evidence="1">Cell membrane</location>
        <topology evidence="1">Multi-pass membrane protein</topology>
    </subcellularLocation>
</comment>
<evidence type="ECO:0000256" key="5">
    <source>
        <dbReference type="SAM" id="MobiDB-lite"/>
    </source>
</evidence>
<sequence length="448" mass="46291">MPAACPRASRATHEGGTPVYLSTIDHPHAGDDTPTPSRRKALFLLTGNVFALGAVSLVTDISSEMMTAILPVYLVVGLHLSPAVYGVVDGTYTGATALLRLVGGYIADSTRRRKLIAGLGYGLSAVAKLGLLAAGSAVGAIGAVIAIDRTGKGLRTAPRDALITLSTPQQLYGRAFGVHRTMDTIGAFTGPLVALGILAATAQSYDAVFVASFCIAAFGVLILVLFVRDHHDEQPPTGTISPSALGGLIAMAPVRRLVLAACLAGMVTIGDGFVYLLLQHREHLSVSWFPLLAVGTNLSYLLLATPLGMLADKIGRLKVVLVGYTALVLVYLLLFGPFGGTALLLMVLALYGLFYAATDGILMALAGPVLPESLRTTGIALIQTGQALSYLVSSVMFGLAWTVWGPADASRVAAVLVAVAVLVIGLLLRGIPATNTAGSAGDVAEEHA</sequence>
<feature type="transmembrane region" description="Helical" evidence="6">
    <location>
        <begin position="317"/>
        <end position="336"/>
    </location>
</feature>
<dbReference type="InterPro" id="IPR011701">
    <property type="entry name" value="MFS"/>
</dbReference>
<accession>A0A6I3LAA8</accession>
<comment type="caution">
    <text evidence="8">The sequence shown here is derived from an EMBL/GenBank/DDBJ whole genome shotgun (WGS) entry which is preliminary data.</text>
</comment>
<dbReference type="InterPro" id="IPR036259">
    <property type="entry name" value="MFS_trans_sf"/>
</dbReference>
<dbReference type="CDD" id="cd17370">
    <property type="entry name" value="MFS_MJ1317_like"/>
    <property type="match status" value="1"/>
</dbReference>
<reference evidence="8 9" key="1">
    <citation type="submission" date="2019-11" db="EMBL/GenBank/DDBJ databases">
        <title>Nocardia sp. nov. CT2-14 isolated from soil.</title>
        <authorList>
            <person name="Kanchanasin P."/>
            <person name="Tanasupawat S."/>
            <person name="Yuki M."/>
            <person name="Kudo T."/>
        </authorList>
    </citation>
    <scope>NUCLEOTIDE SEQUENCE [LARGE SCALE GENOMIC DNA]</scope>
    <source>
        <strain evidence="8 9">CT2-14</strain>
    </source>
</reference>
<dbReference type="Proteomes" id="UP000432464">
    <property type="component" value="Unassembled WGS sequence"/>
</dbReference>
<evidence type="ECO:0000313" key="9">
    <source>
        <dbReference type="Proteomes" id="UP000432464"/>
    </source>
</evidence>
<dbReference type="GO" id="GO:0022857">
    <property type="term" value="F:transmembrane transporter activity"/>
    <property type="evidence" value="ECO:0007669"/>
    <property type="project" value="InterPro"/>
</dbReference>
<feature type="transmembrane region" description="Helical" evidence="6">
    <location>
        <begin position="129"/>
        <end position="147"/>
    </location>
</feature>
<keyword evidence="2 6" id="KW-0812">Transmembrane</keyword>